<evidence type="ECO:0000313" key="4">
    <source>
        <dbReference type="EMBL" id="MBD2770994.1"/>
    </source>
</evidence>
<dbReference type="EMBL" id="JACXAE010000012">
    <property type="protein sequence ID" value="MBD2770994.1"/>
    <property type="molecule type" value="Genomic_DNA"/>
</dbReference>
<dbReference type="RefSeq" id="WP_190825294.1">
    <property type="nucleotide sequence ID" value="NZ_CAWPPI010000012.1"/>
</dbReference>
<dbReference type="Gene3D" id="2.120.10.30">
    <property type="entry name" value="TolB, C-terminal domain"/>
    <property type="match status" value="1"/>
</dbReference>
<evidence type="ECO:0000256" key="1">
    <source>
        <dbReference type="ARBA" id="ARBA00004613"/>
    </source>
</evidence>
<dbReference type="PANTHER" id="PTHR10009">
    <property type="entry name" value="PROTEIN YELLOW-RELATED"/>
    <property type="match status" value="1"/>
</dbReference>
<organism evidence="4 5">
    <name type="scientific">Iningainema tapete BLCC-T55</name>
    <dbReference type="NCBI Taxonomy" id="2748662"/>
    <lineage>
        <taxon>Bacteria</taxon>
        <taxon>Bacillati</taxon>
        <taxon>Cyanobacteriota</taxon>
        <taxon>Cyanophyceae</taxon>
        <taxon>Nostocales</taxon>
        <taxon>Scytonemataceae</taxon>
        <taxon>Iningainema tapete</taxon>
    </lineage>
</organism>
<evidence type="ECO:0000256" key="2">
    <source>
        <dbReference type="ARBA" id="ARBA00022525"/>
    </source>
</evidence>
<proteinExistence type="predicted"/>
<protein>
    <recommendedName>
        <fullName evidence="6">Major royal jelly protein</fullName>
    </recommendedName>
</protein>
<evidence type="ECO:0000256" key="3">
    <source>
        <dbReference type="SAM" id="SignalP"/>
    </source>
</evidence>
<evidence type="ECO:0008006" key="6">
    <source>
        <dbReference type="Google" id="ProtNLM"/>
    </source>
</evidence>
<dbReference type="SUPFAM" id="SSF101898">
    <property type="entry name" value="NHL repeat"/>
    <property type="match status" value="1"/>
</dbReference>
<comment type="caution">
    <text evidence="4">The sequence shown here is derived from an EMBL/GenBank/DDBJ whole genome shotgun (WGS) entry which is preliminary data.</text>
</comment>
<dbReference type="InterPro" id="IPR017996">
    <property type="entry name" value="MRJP/yellow-related"/>
</dbReference>
<accession>A0A8J6XAQ2</accession>
<evidence type="ECO:0000313" key="5">
    <source>
        <dbReference type="Proteomes" id="UP000629098"/>
    </source>
</evidence>
<dbReference type="AlphaFoldDB" id="A0A8J6XAQ2"/>
<feature type="chain" id="PRO_5035203811" description="Major royal jelly protein" evidence="3">
    <location>
        <begin position="27"/>
        <end position="359"/>
    </location>
</feature>
<keyword evidence="2" id="KW-0964">Secreted</keyword>
<sequence length="359" mass="40532">MHRRILIVTVCFFLLFAYTFNASVQAAELIEVATSPRHIWNGVAVSPQNRVFVNFPRWLEDDTPAVGEILSDGSIQPFPGNEWNLSSLPASEKFVNVNSLKADNDNYLWVVDSGAPHGVVIPGGAKLVQIDLNTNEVIRVYHFDNSIAPKYSYVDDVRLDEHHAYLSEAGVGAIIVLDLESGKARRVLENHPSTHANPSIVPMIEGKEFRDQQGKVPQIHVNDIELSPDGKYLYYQSTAGPNLYRIQTKFLVDEQLSDRQLGERVELVGKSIVVGGMTMDFLGNLYLSDVENNAIRRRYPNGNIELFIRDERIHWPDASCLSQDGYLYFPAAQINRMPAFNNGIDRTEKPYRLYKVKVI</sequence>
<gene>
    <name evidence="4" type="ORF">ICL16_02350</name>
</gene>
<dbReference type="Proteomes" id="UP000629098">
    <property type="component" value="Unassembled WGS sequence"/>
</dbReference>
<dbReference type="Pfam" id="PF03022">
    <property type="entry name" value="MRJP"/>
    <property type="match status" value="1"/>
</dbReference>
<comment type="subcellular location">
    <subcellularLocation>
        <location evidence="1">Secreted</location>
    </subcellularLocation>
</comment>
<keyword evidence="3" id="KW-0732">Signal</keyword>
<feature type="signal peptide" evidence="3">
    <location>
        <begin position="1"/>
        <end position="26"/>
    </location>
</feature>
<reference evidence="4" key="1">
    <citation type="submission" date="2020-09" db="EMBL/GenBank/DDBJ databases">
        <title>Iningainema tapete sp. nov. (Scytonemataceae, Cyanobacteria) from greenhouses in central Florida (USA) produces two types of nodularin with biosynthetic potential for microcystin-LR and anabaenopeptins.</title>
        <authorList>
            <person name="Berthold D.E."/>
            <person name="Lefler F.W."/>
            <person name="Huang I.-S."/>
            <person name="Abdulla H."/>
            <person name="Zimba P.V."/>
            <person name="Laughinghouse H.D. IV."/>
        </authorList>
    </citation>
    <scope>NUCLEOTIDE SEQUENCE</scope>
    <source>
        <strain evidence="4">BLCCT55</strain>
    </source>
</reference>
<dbReference type="GO" id="GO:0005576">
    <property type="term" value="C:extracellular region"/>
    <property type="evidence" value="ECO:0007669"/>
    <property type="project" value="UniProtKB-SubCell"/>
</dbReference>
<dbReference type="PANTHER" id="PTHR10009:SF18">
    <property type="entry name" value="PROTEIN YELLOW-LIKE PROTEIN"/>
    <property type="match status" value="1"/>
</dbReference>
<name>A0A8J6XAQ2_9CYAN</name>
<dbReference type="InterPro" id="IPR011042">
    <property type="entry name" value="6-blade_b-propeller_TolB-like"/>
</dbReference>
<keyword evidence="5" id="KW-1185">Reference proteome</keyword>